<feature type="domain" description="PAS" evidence="3">
    <location>
        <begin position="151"/>
        <end position="188"/>
    </location>
</feature>
<protein>
    <submittedName>
        <fullName evidence="4">SpoIIE family protein phosphatase</fullName>
    </submittedName>
</protein>
<evidence type="ECO:0000256" key="1">
    <source>
        <dbReference type="ARBA" id="ARBA00022801"/>
    </source>
</evidence>
<dbReference type="PANTHER" id="PTHR43156">
    <property type="entry name" value="STAGE II SPORULATION PROTEIN E-RELATED"/>
    <property type="match status" value="1"/>
</dbReference>
<dbReference type="InterPro" id="IPR036890">
    <property type="entry name" value="HATPase_C_sf"/>
</dbReference>
<dbReference type="Gene3D" id="3.30.450.20">
    <property type="entry name" value="PAS domain"/>
    <property type="match status" value="1"/>
</dbReference>
<dbReference type="CDD" id="cd00130">
    <property type="entry name" value="PAS"/>
    <property type="match status" value="1"/>
</dbReference>
<gene>
    <name evidence="4" type="ORF">ACFFSA_18975</name>
</gene>
<dbReference type="InterPro" id="IPR029016">
    <property type="entry name" value="GAF-like_dom_sf"/>
</dbReference>
<feature type="region of interest" description="Disordered" evidence="2">
    <location>
        <begin position="805"/>
        <end position="840"/>
    </location>
</feature>
<dbReference type="InterPro" id="IPR001932">
    <property type="entry name" value="PPM-type_phosphatase-like_dom"/>
</dbReference>
<reference evidence="4 5" key="1">
    <citation type="submission" date="2024-09" db="EMBL/GenBank/DDBJ databases">
        <authorList>
            <person name="Sun Q."/>
            <person name="Mori K."/>
        </authorList>
    </citation>
    <scope>NUCLEOTIDE SEQUENCE [LARGE SCALE GENOMIC DNA]</scope>
    <source>
        <strain evidence="4 5">JCM 3143</strain>
    </source>
</reference>
<accession>A0ABV5S0H4</accession>
<comment type="caution">
    <text evidence="4">The sequence shown here is derived from an EMBL/GenBank/DDBJ whole genome shotgun (WGS) entry which is preliminary data.</text>
</comment>
<dbReference type="InterPro" id="IPR013767">
    <property type="entry name" value="PAS_fold"/>
</dbReference>
<dbReference type="RefSeq" id="WP_378520831.1">
    <property type="nucleotide sequence ID" value="NZ_JBHMBW010000014.1"/>
</dbReference>
<dbReference type="Pfam" id="PF13581">
    <property type="entry name" value="HATPase_c_2"/>
    <property type="match status" value="1"/>
</dbReference>
<dbReference type="InterPro" id="IPR003594">
    <property type="entry name" value="HATPase_dom"/>
</dbReference>
<dbReference type="Proteomes" id="UP001589532">
    <property type="component" value="Unassembled WGS sequence"/>
</dbReference>
<evidence type="ECO:0000256" key="2">
    <source>
        <dbReference type="SAM" id="MobiDB-lite"/>
    </source>
</evidence>
<dbReference type="Gene3D" id="3.60.40.10">
    <property type="entry name" value="PPM-type phosphatase domain"/>
    <property type="match status" value="1"/>
</dbReference>
<evidence type="ECO:0000313" key="4">
    <source>
        <dbReference type="EMBL" id="MFB9625176.1"/>
    </source>
</evidence>
<dbReference type="Gene3D" id="3.30.565.10">
    <property type="entry name" value="Histidine kinase-like ATPase, C-terminal domain"/>
    <property type="match status" value="1"/>
</dbReference>
<dbReference type="SUPFAM" id="SSF81606">
    <property type="entry name" value="PP2C-like"/>
    <property type="match status" value="1"/>
</dbReference>
<organism evidence="4 5">
    <name type="scientific">Nonomuraea helvata</name>
    <dbReference type="NCBI Taxonomy" id="37484"/>
    <lineage>
        <taxon>Bacteria</taxon>
        <taxon>Bacillati</taxon>
        <taxon>Actinomycetota</taxon>
        <taxon>Actinomycetes</taxon>
        <taxon>Streptosporangiales</taxon>
        <taxon>Streptosporangiaceae</taxon>
        <taxon>Nonomuraea</taxon>
    </lineage>
</organism>
<name>A0ABV5S0H4_9ACTN</name>
<dbReference type="SMART" id="SM00091">
    <property type="entry name" value="PAS"/>
    <property type="match status" value="1"/>
</dbReference>
<dbReference type="SMART" id="SM00065">
    <property type="entry name" value="GAF"/>
    <property type="match status" value="1"/>
</dbReference>
<dbReference type="SUPFAM" id="SSF55785">
    <property type="entry name" value="PYP-like sensor domain (PAS domain)"/>
    <property type="match status" value="1"/>
</dbReference>
<dbReference type="SUPFAM" id="SSF55781">
    <property type="entry name" value="GAF domain-like"/>
    <property type="match status" value="2"/>
</dbReference>
<proteinExistence type="predicted"/>
<keyword evidence="1" id="KW-0378">Hydrolase</keyword>
<dbReference type="InterPro" id="IPR035965">
    <property type="entry name" value="PAS-like_dom_sf"/>
</dbReference>
<dbReference type="PROSITE" id="PS50112">
    <property type="entry name" value="PAS"/>
    <property type="match status" value="1"/>
</dbReference>
<dbReference type="CDD" id="cd16936">
    <property type="entry name" value="HATPase_RsbW-like"/>
    <property type="match status" value="1"/>
</dbReference>
<dbReference type="InterPro" id="IPR003018">
    <property type="entry name" value="GAF"/>
</dbReference>
<dbReference type="EMBL" id="JBHMBW010000014">
    <property type="protein sequence ID" value="MFB9625176.1"/>
    <property type="molecule type" value="Genomic_DNA"/>
</dbReference>
<evidence type="ECO:0000259" key="3">
    <source>
        <dbReference type="PROSITE" id="PS50112"/>
    </source>
</evidence>
<evidence type="ECO:0000313" key="5">
    <source>
        <dbReference type="Proteomes" id="UP001589532"/>
    </source>
</evidence>
<dbReference type="Pfam" id="PF07228">
    <property type="entry name" value="SpoIIE"/>
    <property type="match status" value="1"/>
</dbReference>
<sequence length="840" mass="90028">MDTTRVSSTAFDGTPHAPAHARRFVRQVLGEWQLTHLAEDAVLLTSELVTNAVVHAGTGIELTCRLDVDADPAKLEIEVDDHHPTRKILEAEPAPDSTRTSGRGLALAGMLADAWGVTYTRTAKRVWVRMELADGYDAHEATPAPPRTAPVETLHVGVVVADRDGLVQSWNPEAEELLGWRADQAIGRPLEKLVDWRGHGPYALSLADTLDLGRWRGEARMRHSDGSLLPVYVSHLRTKGQRCSIWMVVAREHGYLLTPPLRREAGRRIMDLLDQDMPFAELLDTIAQIVQMSSGGDAAYVLLAADGGNRFGVAAGAGATAGLVGVLAPGVFGAERRTPTMIEDLLAVDVELAQQLNARSLACAPLLVNGEPAGYIVVTAAQPGRFDDELTVSLQHIAGQVAGPVQRERLAEQDRAHRGRLSFLAEAGELLAGVHDDELIAALTAQLVVPKIATWAAVYLTDLAGMTRLSHVWHSEERHNSDLRKSLPAIPRTALDEVSWPVGPETVLSFPLATQGRSYGALVIGRAEPTLPLEVADLLADLCRLVALNLHTALLYARQATTSRVLQRSLLPMRVAPMPGLESAVVYEPAGEGTDVGGDFYDLFTVADHWCFALGDVCGCGPEAAAVTGLARHAVRLLAKEHYTVADIFDRLNHALLEEGEEGRFLSLLCGELTPLPQGGALCTIASAGHPPPLLLRPDGRVEAMAAPQLLLGIEAGARFYVETFELAPEEVLLCVTDGVTERRNGDRLLDDGDGLAALLSGCRGLSAHAVAERVRHAVDTFAEEPSQDDVALMVIKASAALHREGAPSPGLRSAGSGATRATREGDGFSATEPPHEVRP</sequence>
<keyword evidence="5" id="KW-1185">Reference proteome</keyword>
<dbReference type="SMART" id="SM00331">
    <property type="entry name" value="PP2C_SIG"/>
    <property type="match status" value="1"/>
</dbReference>
<dbReference type="InterPro" id="IPR000014">
    <property type="entry name" value="PAS"/>
</dbReference>
<dbReference type="Pfam" id="PF01590">
    <property type="entry name" value="GAF"/>
    <property type="match status" value="1"/>
</dbReference>
<dbReference type="PANTHER" id="PTHR43156:SF2">
    <property type="entry name" value="STAGE II SPORULATION PROTEIN E"/>
    <property type="match status" value="1"/>
</dbReference>
<dbReference type="InterPro" id="IPR036457">
    <property type="entry name" value="PPM-type-like_dom_sf"/>
</dbReference>
<dbReference type="Gene3D" id="3.30.450.40">
    <property type="match status" value="1"/>
</dbReference>
<dbReference type="InterPro" id="IPR052016">
    <property type="entry name" value="Bact_Sigma-Reg"/>
</dbReference>
<dbReference type="NCBIfam" id="TIGR00229">
    <property type="entry name" value="sensory_box"/>
    <property type="match status" value="1"/>
</dbReference>
<dbReference type="Pfam" id="PF00989">
    <property type="entry name" value="PAS"/>
    <property type="match status" value="1"/>
</dbReference>